<dbReference type="Proteomes" id="UP000054937">
    <property type="component" value="Unassembled WGS sequence"/>
</dbReference>
<dbReference type="Pfam" id="PF00630">
    <property type="entry name" value="Filamin"/>
    <property type="match status" value="1"/>
</dbReference>
<keyword evidence="19" id="KW-1185">Reference proteome</keyword>
<feature type="compositionally biased region" description="Basic and acidic residues" evidence="16">
    <location>
        <begin position="3340"/>
        <end position="3364"/>
    </location>
</feature>
<dbReference type="OrthoDB" id="424310at2759"/>
<dbReference type="SMART" id="SM00382">
    <property type="entry name" value="AAA"/>
    <property type="match status" value="3"/>
</dbReference>
<dbReference type="Pfam" id="PF08393">
    <property type="entry name" value="DHC_N2"/>
    <property type="match status" value="1"/>
</dbReference>
<evidence type="ECO:0000259" key="17">
    <source>
        <dbReference type="SMART" id="SM00382"/>
    </source>
</evidence>
<evidence type="ECO:0000256" key="4">
    <source>
        <dbReference type="ARBA" id="ARBA00022701"/>
    </source>
</evidence>
<evidence type="ECO:0000256" key="14">
    <source>
        <dbReference type="PROSITE-ProRule" id="PRU00087"/>
    </source>
</evidence>
<dbReference type="InterPro" id="IPR035706">
    <property type="entry name" value="AAA_9"/>
</dbReference>
<dbReference type="FunFam" id="3.40.50.300:FF:000049">
    <property type="entry name" value="Dynein, axonemal, heavy chain 5"/>
    <property type="match status" value="1"/>
</dbReference>
<dbReference type="CDD" id="cd00102">
    <property type="entry name" value="IPT"/>
    <property type="match status" value="1"/>
</dbReference>
<dbReference type="Gene3D" id="1.10.8.1220">
    <property type="match status" value="1"/>
</dbReference>
<protein>
    <submittedName>
        <fullName evidence="18">p-loop containing nucleoside triphosphate hydrolase</fullName>
    </submittedName>
</protein>
<dbReference type="Gene3D" id="3.20.180.20">
    <property type="entry name" value="Dynein heavy chain, N-terminal domain 2"/>
    <property type="match status" value="1"/>
</dbReference>
<dbReference type="Gene3D" id="1.20.920.20">
    <property type="match status" value="1"/>
</dbReference>
<feature type="compositionally biased region" description="Acidic residues" evidence="16">
    <location>
        <begin position="3309"/>
        <end position="3336"/>
    </location>
</feature>
<dbReference type="InterPro" id="IPR024743">
    <property type="entry name" value="Dynein_HC_stalk"/>
</dbReference>
<feature type="compositionally biased region" description="Acidic residues" evidence="16">
    <location>
        <begin position="3382"/>
        <end position="3391"/>
    </location>
</feature>
<evidence type="ECO:0000256" key="8">
    <source>
        <dbReference type="ARBA" id="ARBA00023017"/>
    </source>
</evidence>
<dbReference type="GO" id="GO:0045505">
    <property type="term" value="F:dynein intermediate chain binding"/>
    <property type="evidence" value="ECO:0007669"/>
    <property type="project" value="InterPro"/>
</dbReference>
<keyword evidence="18" id="KW-0378">Hydrolase</keyword>
<dbReference type="Pfam" id="PF12774">
    <property type="entry name" value="AAA_6"/>
    <property type="match status" value="1"/>
</dbReference>
<dbReference type="InterPro" id="IPR024317">
    <property type="entry name" value="Dynein_heavy_chain_D4_dom"/>
</dbReference>
<dbReference type="InterPro" id="IPR042219">
    <property type="entry name" value="AAA_lid_11_sf"/>
</dbReference>
<dbReference type="FunFam" id="1.10.8.710:FF:000002">
    <property type="entry name" value="dynein heavy chain 17, axonemal"/>
    <property type="match status" value="1"/>
</dbReference>
<dbReference type="InterPro" id="IPR035699">
    <property type="entry name" value="AAA_6"/>
</dbReference>
<feature type="compositionally biased region" description="Acidic residues" evidence="16">
    <location>
        <begin position="3399"/>
        <end position="3419"/>
    </location>
</feature>
<keyword evidence="4" id="KW-0493">Microtubule</keyword>
<dbReference type="FunFam" id="1.20.920.30:FF:000002">
    <property type="entry name" value="Dynein axonemal heavy chain 3"/>
    <property type="match status" value="1"/>
</dbReference>
<dbReference type="FunFam" id="3.10.490.20:FF:000009">
    <property type="entry name" value="Dynein heavy chain 4"/>
    <property type="match status" value="1"/>
</dbReference>
<dbReference type="Gene3D" id="1.10.472.130">
    <property type="match status" value="1"/>
</dbReference>
<evidence type="ECO:0000313" key="19">
    <source>
        <dbReference type="Proteomes" id="UP000054937"/>
    </source>
</evidence>
<dbReference type="InterPro" id="IPR041228">
    <property type="entry name" value="Dynein_C"/>
</dbReference>
<evidence type="ECO:0000256" key="5">
    <source>
        <dbReference type="ARBA" id="ARBA00022737"/>
    </source>
</evidence>
<dbReference type="Pfam" id="PF18198">
    <property type="entry name" value="AAA_lid_11"/>
    <property type="match status" value="1"/>
</dbReference>
<dbReference type="GO" id="GO:0005524">
    <property type="term" value="F:ATP binding"/>
    <property type="evidence" value="ECO:0007669"/>
    <property type="project" value="UniProtKB-KW"/>
</dbReference>
<dbReference type="OMA" id="WAYLVND"/>
<dbReference type="Pfam" id="PF12781">
    <property type="entry name" value="AAA_9"/>
    <property type="match status" value="1"/>
</dbReference>
<dbReference type="InterPro" id="IPR013602">
    <property type="entry name" value="Dynein_heavy_linker"/>
</dbReference>
<feature type="region of interest" description="Disordered" evidence="16">
    <location>
        <begin position="122"/>
        <end position="146"/>
    </location>
</feature>
<dbReference type="Gene3D" id="3.10.490.20">
    <property type="match status" value="1"/>
</dbReference>
<dbReference type="FunFam" id="3.40.50.300:FF:002141">
    <property type="entry name" value="Dynein heavy chain"/>
    <property type="match status" value="1"/>
</dbReference>
<dbReference type="SUPFAM" id="SSF52540">
    <property type="entry name" value="P-loop containing nucleoside triphosphate hydrolases"/>
    <property type="match status" value="4"/>
</dbReference>
<dbReference type="SUPFAM" id="SSF81296">
    <property type="entry name" value="E set domains"/>
    <property type="match status" value="2"/>
</dbReference>
<dbReference type="Gene3D" id="2.60.40.10">
    <property type="entry name" value="Immunoglobulins"/>
    <property type="match status" value="3"/>
</dbReference>
<feature type="region of interest" description="Disordered" evidence="16">
    <location>
        <begin position="524"/>
        <end position="590"/>
    </location>
</feature>
<evidence type="ECO:0000256" key="9">
    <source>
        <dbReference type="ARBA" id="ARBA00023054"/>
    </source>
</evidence>
<dbReference type="InterPro" id="IPR041658">
    <property type="entry name" value="AAA_lid_11"/>
</dbReference>
<keyword evidence="8" id="KW-0243">Dynein</keyword>
<keyword evidence="10" id="KW-0969">Cilium</keyword>
<comment type="similarity">
    <text evidence="2">Belongs to the dynein heavy chain family.</text>
</comment>
<keyword evidence="12" id="KW-0206">Cytoskeleton</keyword>
<dbReference type="InterPro" id="IPR043157">
    <property type="entry name" value="Dynein_AAA1S"/>
</dbReference>
<dbReference type="GO" id="GO:0007018">
    <property type="term" value="P:microtubule-based movement"/>
    <property type="evidence" value="ECO:0007669"/>
    <property type="project" value="InterPro"/>
</dbReference>
<evidence type="ECO:0000256" key="10">
    <source>
        <dbReference type="ARBA" id="ARBA00023069"/>
    </source>
</evidence>
<dbReference type="Gene3D" id="1.20.58.1120">
    <property type="match status" value="1"/>
</dbReference>
<feature type="compositionally biased region" description="Acidic residues" evidence="16">
    <location>
        <begin position="563"/>
        <end position="579"/>
    </location>
</feature>
<sequence>MPQPIKWTQIKQSGTKQPGGRYGHTITTVGKNHILFGGLEGKLGKGQKAGPTNDVFKIKLQGEKCEWTLVQCQGDIPQPRTNHAACAISEDKLLIFGGYYTSNYRFNDTYILKIGATYTWSQPPNQKSSGSPKNAESKIGAPEPRADHTATYLNGKVYIFGGHGGVGYSRQSFNDLYSLNTETFEWELIQPEGTPPDARGGHVASVLANQNAILIYGGWSFTSQFSNLMIYDVDKNTWIDSEISHEQPKWNLTAVLAPSIPSWKYFIFGGSVGSFEEGGNRTVSRYVNDSFYFDIDFSEWKNIMYQNDDGQEDPNPEKPKAREQQAMFYDKDNARIIIHGGWSSNWLNDMWSLSVGSITGPPYAIFGLKPKLGPLTGKTQIQIEGEGFKNSQNIVVKFSSGKASIEVPATYLSEKLLEAETPSFEQYGPRKATVVVSINKGDFTITESNFQYYLNTDGKKCIAYGPGLMHSNAVKEPTVFIIQAINTAGQSRESGSDKFRVKIQRPDKLKAMRDAEEAARIAEENALENQPESRANLGSQQSVRPQSNATEQRAIQEEKKEGENEEEQENQQEEQEQQETLDPSLVPFEQIDNDDGTYLIKYSQPEDCEVEITVEFLNEFNEHIPIRGSPFTAAFSSENDPKNNQLFGIGPQQYIKQQLHRVKEFIEQADEDINYKKKDLDQVSEIITIMSMLNKIDEIQDQEILNLDTIEEMIKAMKKEEDRKELDQWLKETRNQQAALKKLILTHKAVDKDIKSHKENHEQRTKTNIQNLETSMKEYQQSLKQKDFFTYATGVEKSQQTVEEVNLKIAEFQQQIDQFQEQVTVFNFPDVLEGCNKLLEGLKIDTHIVDQLWQRIAMCQERFAEYLQLKWGEINMGDMEDNIKALRKSLNEIKGLNQYRYTNTYQGITEDLKKWSNFLPSLGELKDPAMNSEDERHWKRLKELVGKEFTVDESLQLQTVWDLELYLYKDGIEEITDQAKQEQKMEKNINTIISYWKDIEFELVSHKGTDTHTLKLNEENFEQLEEHQLQINNMLLSKYVGFYEAIVEKWKQDLGAVYDVVFLVKEVQNTWSFLENLFIQSEEVKKELPNESKQFIGIDKNMREIMKDGCDIKNVAKFCTQDDLLNRLEQIEKELKVCEKALNDFLDSKRRAFPRFYFVSVNDLLDILSNGNQPTKINKHMSKIFQAISRFTMEEGGDRPTVTEMKSCVGIEQVKLQPLKLVGKVEIYLQDVIDNIQKTLNDITSQSYKAQAQMERKQWISQDPAQITLLVNNIIWSAEVEQNFLKLQQGEMNALKDFKDKSITLLTDLIKMVQGDLDKPLRQKIMCLITLDAHSRDVVIRLIDEHVRKAEEFQWQSQLKFFWENNNARINICDAVFWYNYEYLGNGPRLVVTPLTDRIYVTATQALHLNLGCAPAGPAGTGKTETTKDLANALAKACYVFNCGPEMDYQTMGNIYKGLASSGCWGCFDEFNRLLPEVLSVCSVQFKAVTDAVKAKAKRFIIEGDEITLDPTCGAFITMNPGYLGRAELPEGLKALFRPITVVVPDLELICENMLMAEGFVSAKILAKKFTTLYLLCKDLLSKQKHYDWGMRAIKSVLVVAGGFKRAEQNIAEDALLMRALRDFNIPKIVFADVPIFFGLLGDLFPGIDIPRQRDMRFEKIIEQSCKDSGLYPDEEFVLKVVQLGELLAIRHCVFIMGSAGAGKSSCWQTLGKAYDKDQKKCTIIDLDPKVVSTKDFYGYIQQPSKEWKDGLFSQKLRTMSEMPEDENPKWIILDGDLDANWIESMNSVMDDNKILTLANNERIPVKGLMRLIFEIRDLRFATPATCSRAGILYIPDESGYQYKAYFQSWLTRKVKKEDQEQLRSLFDRYIDNTLDYLKKNVKYLIPMVNISQIISMCKALEPLLEQGASNLEYIFNVAAVWGIGGALAEKDGIDYKKEFSNWWKGGGPSKTQVKFPSKGSVFDYYIDTSDGQCRFAEWSNKLHSIDFDPNQGQQMNNVTVPTVQTVATSDFIQKFIYIKHPSLIIGNAGCGKTQLAKGILKDITTAKGDQYSYQMINFNYFTDAVALQGNLEQQLEKKAGRQFGPQGKGVKIFFVDDLNMPQRDPYDTQSAIALLRQLADYSHWYDIAKLTLKDIINTQVIASMNPSAGSFFVNPRYQRHFWTISIPFPDNESLYIIYNTFLNGHLKRFKSSIQEQSNLIVRATLLIHQAVSASFKKTAINFHYEFNLRHISNIFQGMLLSDPTRFQEPDKIIKLWIHEVERTYGDRLVSPEHLKIMRESLADITKKSFGKFNLNKYIQKDNAEPLIFCNFNQGIGGERLYDQMPNNDNKLHFYVSEALKEYNDINAYMGLVLFEDALRHITRICRIVLPPSGHALLVGVGGSGKQSLSKLSAFIMGYTLFQITISATYGIADLKTDLQTLFLKSGFKEEGILFLFTEGQITNEKFLVYINDLLSSGEISDLYNSDEKEAMINNCRGKVKSLGKPDTKENCWNWFIDSVKKNLHMSICFSPVGDMRRRAKQFPALINSTVIDWFQPWPYEALYGVSEQFLAELDLGEDPVVRQGVVKFMPYSFNMVNQLGIKLLEQERRYAYTTPKSFLELIKLFTNMLNKRRTEQNENIEKYENGLVKLKETEEQVAIINEEVQAKQIEAEAIRKEADAFAQVVGVEKEKVDKENAKAQIEQDKCATIKKDVTEKKTSTQADLDAAQPLVQEATAALDNITKKDYQTAKSYATPPSGVDMVFASVVWLLAGFFPEAIEIDRNKKPKNYDWKACLKLMKNPDQFVNLLKGFKDTVDQNLVPPGNVDFIKKNYLSHPDFNPQVMAAKSGAAKGVCEWVLNIVKYYDVIQQIEPKRKALKEATEQLEDATKKLNIVEEIVRDLNEKLATLTSKYDEANAQKMAAEAEAARCSRRLNLAQRLVSALGSEKIRWAASIETLKGESQLIVGNVLIAAAFVSYAGPFNKKFRTEMIEQSFMKFIQENSIPGSIGMDPVKIMTSDALAAEWNQQNLPSDNVSIENGTILSNSERYPLMIDPQLQGIQWIKEKEKNNNLKVLRLGQKNTNRDLEVCIEQGYSCLFENIPEQIDPILMPVVARQCIKKGRKIIQKFAGKDLELHPNFRLFMQTKLSNPHYPPEVQAEAAIINFMVTEDGLCDQLLTQVVGRERPDLAKKKVELIKQQNDFKIKLGQLEKDLLYKLANAKGDILDDIELIENLEYSKKLSVEIGEKVEIAKVTEAKINETSENYRPAAARGALFYFLLSDLPKIHSFYKYSLESFITVINRAIDKISEKKMFSTDGMIPFTGKEDEIEDEANNEGEEDEGEEQEEQEEAQEEQQENEQQQEKNQEENKDEQEKQEGNEKQEGDEKQEEGENAEDGENKEGEEIENDDDQKDGEQIQENAEEEEDENEGENQAQMEEEPLSPRSLNKRVDSLINSLTYTAFQNTRRGLFEKHKLIVAAILTLRILLRSGELNQEEVTHLIIGKQDPNPGQIPDVLKSVITDSVWSSCKALSNGIPYFKDLCSNMETDYLQWKKWYQEEKAEMADIPKQFKDIDRFNKLLLLRALRPDRVTSALGQFVQDKMGEEYIEQPAFNMDEIFFESQPTVPLFFVLFPGVDPTPDVEKVAQRFDISSKNKRFINISMGQGQEEGAKKAIFDCARKGYWVMLQNLHLMQSWLYGMQGLEGFLESVFANPKTHPNFRVFLSSEPPPLPDMQIIPESILQGSLKIANEAPSNLKANLRRAYALFDQPFLDSCDKKPGEFKACLFALCMFHSLIIGRKKFGSQGWSRIYNFNDGDLRICADVLKNYLQNYDVTPWSDLRYLFGEIMYGGHITDNWDRRTNRIYLEILIKPELLQPNFNLCQGYKSPTADKFNYEKYRAYIEENLPIETPQMFGMHPNAEIGYLTAHCDTVFETILEVSGGGSGGAKNSGEDQSKIILADLQKRSPPQYQMILLEEKAKEKSPFQVVCLQECERMNLLLQTIKVSLEDLRLGLEGALNMTDQMEILQQCLTYNRVPSNWEEVAYPSKKPLLAWFNDMLERCKQLDAWTDQMTTPNSLCISYLFNPMSFLTAISQDTARKKGYALDNIALQTNVTSIKSHEEITAPAAEGKYIHGLYLEGAGWEIGGEGQEGYLVDQKPKELHPKMPVINVISVPREEKRVENQYECPMYVTSARGATFVYTANLTMEDESPNKWILSGTCILMSDD</sequence>
<dbReference type="InterPro" id="IPR043160">
    <property type="entry name" value="Dynein_C_barrel"/>
</dbReference>
<dbReference type="InterPro" id="IPR014756">
    <property type="entry name" value="Ig_E-set"/>
</dbReference>
<dbReference type="FunFam" id="1.20.140.100:FF:000001">
    <property type="entry name" value="dynein heavy chain 17, axonemal"/>
    <property type="match status" value="1"/>
</dbReference>
<dbReference type="GO" id="GO:0008569">
    <property type="term" value="F:minus-end-directed microtubule motor activity"/>
    <property type="evidence" value="ECO:0007669"/>
    <property type="project" value="InterPro"/>
</dbReference>
<dbReference type="InterPro" id="IPR041589">
    <property type="entry name" value="DNAH3_AAA_lid_1"/>
</dbReference>
<dbReference type="InterPro" id="IPR015915">
    <property type="entry name" value="Kelch-typ_b-propeller"/>
</dbReference>
<dbReference type="Pfam" id="PF24681">
    <property type="entry name" value="Kelch_KLHDC2_KLHL20_DRC7"/>
    <property type="match status" value="1"/>
</dbReference>
<evidence type="ECO:0000256" key="16">
    <source>
        <dbReference type="SAM" id="MobiDB-lite"/>
    </source>
</evidence>
<comment type="caution">
    <text evidence="18">The sequence shown here is derived from an EMBL/GenBank/DDBJ whole genome shotgun (WGS) entry which is preliminary data.</text>
</comment>
<dbReference type="InterPro" id="IPR002909">
    <property type="entry name" value="IPT_dom"/>
</dbReference>
<dbReference type="GO" id="GO:0030286">
    <property type="term" value="C:dynein complex"/>
    <property type="evidence" value="ECO:0007669"/>
    <property type="project" value="UniProtKB-KW"/>
</dbReference>
<keyword evidence="7" id="KW-0067">ATP-binding</keyword>
<feature type="coiled-coil region" evidence="15">
    <location>
        <begin position="1121"/>
        <end position="1148"/>
    </location>
</feature>
<dbReference type="Gene3D" id="1.20.920.30">
    <property type="match status" value="1"/>
</dbReference>
<feature type="domain" description="AAA+ ATPase" evidence="17">
    <location>
        <begin position="2019"/>
        <end position="2168"/>
    </location>
</feature>
<feature type="repeat" description="Filamin" evidence="14">
    <location>
        <begin position="453"/>
        <end position="635"/>
    </location>
</feature>
<proteinExistence type="inferred from homology"/>
<dbReference type="GO" id="GO:0016787">
    <property type="term" value="F:hydrolase activity"/>
    <property type="evidence" value="ECO:0007669"/>
    <property type="project" value="UniProtKB-KW"/>
</dbReference>
<dbReference type="Gene3D" id="1.20.1270.280">
    <property type="match status" value="1"/>
</dbReference>
<organism evidence="18 19">
    <name type="scientific">Pseudocohnilembus persalinus</name>
    <name type="common">Ciliate</name>
    <dbReference type="NCBI Taxonomy" id="266149"/>
    <lineage>
        <taxon>Eukaryota</taxon>
        <taxon>Sar</taxon>
        <taxon>Alveolata</taxon>
        <taxon>Ciliophora</taxon>
        <taxon>Intramacronucleata</taxon>
        <taxon>Oligohymenophorea</taxon>
        <taxon>Scuticociliatia</taxon>
        <taxon>Philasterida</taxon>
        <taxon>Pseudocohnilembidae</taxon>
        <taxon>Pseudocohnilembus</taxon>
    </lineage>
</organism>
<dbReference type="GO" id="GO:0005930">
    <property type="term" value="C:axoneme"/>
    <property type="evidence" value="ECO:0007669"/>
    <property type="project" value="UniProtKB-SubCell"/>
</dbReference>
<dbReference type="PANTHER" id="PTHR45703">
    <property type="entry name" value="DYNEIN HEAVY CHAIN"/>
    <property type="match status" value="1"/>
</dbReference>
<dbReference type="PANTHER" id="PTHR45703:SF8">
    <property type="entry name" value="DYNEINS HEAVY CHAIN"/>
    <property type="match status" value="1"/>
</dbReference>
<evidence type="ECO:0000313" key="18">
    <source>
        <dbReference type="EMBL" id="KRX06559.1"/>
    </source>
</evidence>
<dbReference type="InterPro" id="IPR017868">
    <property type="entry name" value="Filamin/ABP280_repeat-like"/>
</dbReference>
<dbReference type="Pfam" id="PF12780">
    <property type="entry name" value="AAA_8"/>
    <property type="match status" value="1"/>
</dbReference>
<dbReference type="InterPro" id="IPR042228">
    <property type="entry name" value="Dynein_linker_3"/>
</dbReference>
<keyword evidence="3" id="KW-0963">Cytoplasm</keyword>
<dbReference type="InterPro" id="IPR027417">
    <property type="entry name" value="P-loop_NTPase"/>
</dbReference>
<dbReference type="InterPro" id="IPR004273">
    <property type="entry name" value="Dynein_heavy_D6_P-loop"/>
</dbReference>
<dbReference type="Pfam" id="PF18199">
    <property type="entry name" value="Dynein_C"/>
    <property type="match status" value="1"/>
</dbReference>
<dbReference type="InterPro" id="IPR013783">
    <property type="entry name" value="Ig-like_fold"/>
</dbReference>
<keyword evidence="11" id="KW-0505">Motor protein</keyword>
<keyword evidence="5" id="KW-0677">Repeat</keyword>
<feature type="coiled-coil region" evidence="15">
    <location>
        <begin position="762"/>
        <end position="822"/>
    </location>
</feature>
<dbReference type="Pfam" id="PF01833">
    <property type="entry name" value="TIG"/>
    <property type="match status" value="1"/>
</dbReference>
<dbReference type="FunFam" id="3.40.50.300:FF:000738">
    <property type="entry name" value="Dynein heavy chain axonemal"/>
    <property type="match status" value="1"/>
</dbReference>
<dbReference type="InterPro" id="IPR042222">
    <property type="entry name" value="Dynein_2_N"/>
</dbReference>
<dbReference type="InterPro" id="IPR026983">
    <property type="entry name" value="DHC"/>
</dbReference>
<dbReference type="Gene3D" id="1.20.140.100">
    <property type="entry name" value="Dynein heavy chain, N-terminal domain 2"/>
    <property type="match status" value="1"/>
</dbReference>
<feature type="coiled-coil region" evidence="15">
    <location>
        <begin position="2614"/>
        <end position="2688"/>
    </location>
</feature>
<dbReference type="Pfam" id="PF17852">
    <property type="entry name" value="Dynein_AAA_lid"/>
    <property type="match status" value="1"/>
</dbReference>
<dbReference type="FunFam" id="3.40.50.300:FF:001275">
    <property type="entry name" value="Dynein heavy chain, putative"/>
    <property type="match status" value="1"/>
</dbReference>
<evidence type="ECO:0000256" key="1">
    <source>
        <dbReference type="ARBA" id="ARBA00004430"/>
    </source>
</evidence>
<dbReference type="SUPFAM" id="SSF117281">
    <property type="entry name" value="Kelch motif"/>
    <property type="match status" value="1"/>
</dbReference>
<evidence type="ECO:0000256" key="11">
    <source>
        <dbReference type="ARBA" id="ARBA00023175"/>
    </source>
</evidence>
<evidence type="ECO:0000256" key="2">
    <source>
        <dbReference type="ARBA" id="ARBA00008887"/>
    </source>
</evidence>
<evidence type="ECO:0000256" key="3">
    <source>
        <dbReference type="ARBA" id="ARBA00022490"/>
    </source>
</evidence>
<dbReference type="InParanoid" id="A0A0V0QW58"/>
<dbReference type="EMBL" id="LDAU01000095">
    <property type="protein sequence ID" value="KRX06559.1"/>
    <property type="molecule type" value="Genomic_DNA"/>
</dbReference>
<feature type="region of interest" description="Disordered" evidence="16">
    <location>
        <begin position="3309"/>
        <end position="3425"/>
    </location>
</feature>
<comment type="subcellular location">
    <subcellularLocation>
        <location evidence="1">Cytoplasm</location>
        <location evidence="1">Cytoskeleton</location>
        <location evidence="1">Cilium axoneme</location>
    </subcellularLocation>
</comment>
<feature type="compositionally biased region" description="Polar residues" evidence="16">
    <location>
        <begin position="122"/>
        <end position="134"/>
    </location>
</feature>
<gene>
    <name evidence="18" type="ORF">PPERSA_10417</name>
</gene>
<dbReference type="Gene3D" id="1.10.8.720">
    <property type="entry name" value="Region D6 of dynein motor"/>
    <property type="match status" value="1"/>
</dbReference>
<feature type="coiled-coil region" evidence="15">
    <location>
        <begin position="2851"/>
        <end position="2913"/>
    </location>
</feature>
<feature type="domain" description="AAA+ ATPase" evidence="17">
    <location>
        <begin position="1690"/>
        <end position="1820"/>
    </location>
</feature>
<evidence type="ECO:0000256" key="6">
    <source>
        <dbReference type="ARBA" id="ARBA00022741"/>
    </source>
</evidence>
<dbReference type="Pfam" id="PF12775">
    <property type="entry name" value="AAA_7"/>
    <property type="match status" value="1"/>
</dbReference>
<accession>A0A0V0QW58</accession>
<dbReference type="Gene3D" id="6.10.140.1060">
    <property type="match status" value="1"/>
</dbReference>
<keyword evidence="6" id="KW-0547">Nucleotide-binding</keyword>
<dbReference type="InterPro" id="IPR003593">
    <property type="entry name" value="AAA+_ATPase"/>
</dbReference>
<feature type="domain" description="AAA+ ATPase" evidence="17">
    <location>
        <begin position="1409"/>
        <end position="1547"/>
    </location>
</feature>
<dbReference type="Gene3D" id="1.10.287.2620">
    <property type="match status" value="1"/>
</dbReference>
<dbReference type="GO" id="GO:0051959">
    <property type="term" value="F:dynein light intermediate chain binding"/>
    <property type="evidence" value="ECO:0007669"/>
    <property type="project" value="InterPro"/>
</dbReference>
<reference evidence="18 19" key="1">
    <citation type="journal article" date="2015" name="Sci. Rep.">
        <title>Genome of the facultative scuticociliatosis pathogen Pseudocohnilembus persalinus provides insight into its virulence through horizontal gene transfer.</title>
        <authorList>
            <person name="Xiong J."/>
            <person name="Wang G."/>
            <person name="Cheng J."/>
            <person name="Tian M."/>
            <person name="Pan X."/>
            <person name="Warren A."/>
            <person name="Jiang C."/>
            <person name="Yuan D."/>
            <person name="Miao W."/>
        </authorList>
    </citation>
    <scope>NUCLEOTIDE SEQUENCE [LARGE SCALE GENOMIC DNA]</scope>
    <source>
        <strain evidence="18">36N120E</strain>
    </source>
</reference>
<feature type="compositionally biased region" description="Acidic residues" evidence="16">
    <location>
        <begin position="3365"/>
        <end position="3375"/>
    </location>
</feature>
<keyword evidence="9 15" id="KW-0175">Coiled coil</keyword>
<dbReference type="Pfam" id="PF17857">
    <property type="entry name" value="AAA_lid_1"/>
    <property type="match status" value="1"/>
</dbReference>
<dbReference type="Gene3D" id="2.120.10.80">
    <property type="entry name" value="Kelch-type beta propeller"/>
    <property type="match status" value="2"/>
</dbReference>
<dbReference type="FunFam" id="1.20.58.1120:FF:000001">
    <property type="entry name" value="dynein heavy chain 2, axonemal"/>
    <property type="match status" value="1"/>
</dbReference>
<dbReference type="FunFam" id="1.10.8.720:FF:000002">
    <property type="entry name" value="Dynein heavy chain 9, axonemal"/>
    <property type="match status" value="1"/>
</dbReference>
<dbReference type="Pfam" id="PF12777">
    <property type="entry name" value="MT"/>
    <property type="match status" value="1"/>
</dbReference>
<evidence type="ECO:0000256" key="13">
    <source>
        <dbReference type="ARBA" id="ARBA00023273"/>
    </source>
</evidence>
<dbReference type="Pfam" id="PF03028">
    <property type="entry name" value="Dynein_heavy"/>
    <property type="match status" value="1"/>
</dbReference>
<dbReference type="Gene3D" id="1.10.8.710">
    <property type="match status" value="1"/>
</dbReference>
<name>A0A0V0QW58_PSEPJ</name>
<dbReference type="GO" id="GO:0005874">
    <property type="term" value="C:microtubule"/>
    <property type="evidence" value="ECO:0007669"/>
    <property type="project" value="UniProtKB-KW"/>
</dbReference>
<keyword evidence="13" id="KW-0966">Cell projection</keyword>
<dbReference type="PROSITE" id="PS50194">
    <property type="entry name" value="FILAMIN_REPEAT"/>
    <property type="match status" value="1"/>
</dbReference>
<evidence type="ECO:0000256" key="12">
    <source>
        <dbReference type="ARBA" id="ARBA00023212"/>
    </source>
</evidence>
<feature type="compositionally biased region" description="Polar residues" evidence="16">
    <location>
        <begin position="530"/>
        <end position="553"/>
    </location>
</feature>
<dbReference type="Gene3D" id="3.40.50.300">
    <property type="entry name" value="P-loop containing nucleotide triphosphate hydrolases"/>
    <property type="match status" value="5"/>
</dbReference>
<evidence type="ECO:0000256" key="15">
    <source>
        <dbReference type="SAM" id="Coils"/>
    </source>
</evidence>
<dbReference type="InterPro" id="IPR041466">
    <property type="entry name" value="Dynein_AAA5_ext"/>
</dbReference>
<evidence type="ECO:0000256" key="7">
    <source>
        <dbReference type="ARBA" id="ARBA00022840"/>
    </source>
</evidence>
<dbReference type="FunFam" id="1.20.920.20:FF:000001">
    <property type="entry name" value="dynein heavy chain 2, axonemal"/>
    <property type="match status" value="1"/>
</dbReference>